<organism evidence="4 5">
    <name type="scientific">Albula glossodonta</name>
    <name type="common">roundjaw bonefish</name>
    <dbReference type="NCBI Taxonomy" id="121402"/>
    <lineage>
        <taxon>Eukaryota</taxon>
        <taxon>Metazoa</taxon>
        <taxon>Chordata</taxon>
        <taxon>Craniata</taxon>
        <taxon>Vertebrata</taxon>
        <taxon>Euteleostomi</taxon>
        <taxon>Actinopterygii</taxon>
        <taxon>Neopterygii</taxon>
        <taxon>Teleostei</taxon>
        <taxon>Albuliformes</taxon>
        <taxon>Albulidae</taxon>
        <taxon>Albula</taxon>
    </lineage>
</organism>
<gene>
    <name evidence="4" type="ORF">JZ751_001384</name>
</gene>
<dbReference type="PANTHER" id="PTHR32123:SF12">
    <property type="entry name" value="BICD FAMILY-LIKE CARGO ADAPTER 1"/>
    <property type="match status" value="1"/>
</dbReference>
<evidence type="ECO:0000256" key="3">
    <source>
        <dbReference type="SAM" id="MobiDB-lite"/>
    </source>
</evidence>
<evidence type="ECO:0000256" key="1">
    <source>
        <dbReference type="ARBA" id="ARBA00023054"/>
    </source>
</evidence>
<dbReference type="GO" id="GO:0047496">
    <property type="term" value="P:vesicle transport along microtubule"/>
    <property type="evidence" value="ECO:0007669"/>
    <property type="project" value="TreeGrafter"/>
</dbReference>
<dbReference type="Proteomes" id="UP000824540">
    <property type="component" value="Unassembled WGS sequence"/>
</dbReference>
<evidence type="ECO:0000313" key="5">
    <source>
        <dbReference type="Proteomes" id="UP000824540"/>
    </source>
</evidence>
<feature type="coiled-coil region" evidence="2">
    <location>
        <begin position="31"/>
        <end position="86"/>
    </location>
</feature>
<dbReference type="AlphaFoldDB" id="A0A8T2PTN2"/>
<accession>A0A8T2PTN2</accession>
<name>A0A8T2PTN2_9TELE</name>
<dbReference type="PANTHER" id="PTHR32123">
    <property type="entry name" value="BICD FAMILY-LIKE CARGO ADAPTER"/>
    <property type="match status" value="1"/>
</dbReference>
<keyword evidence="1 2" id="KW-0175">Coiled coil</keyword>
<keyword evidence="5" id="KW-1185">Reference proteome</keyword>
<comment type="caution">
    <text evidence="4">The sequence shown here is derived from an EMBL/GenBank/DDBJ whole genome shotgun (WGS) entry which is preliminary data.</text>
</comment>
<dbReference type="EMBL" id="JAFBMS010000002">
    <property type="protein sequence ID" value="KAG9354671.1"/>
    <property type="molecule type" value="Genomic_DNA"/>
</dbReference>
<reference evidence="4" key="1">
    <citation type="thesis" date="2021" institute="BYU ScholarsArchive" country="Provo, UT, USA">
        <title>Applications of and Algorithms for Genome Assembly and Genomic Analyses with an Emphasis on Marine Teleosts.</title>
        <authorList>
            <person name="Pickett B.D."/>
        </authorList>
    </citation>
    <scope>NUCLEOTIDE SEQUENCE</scope>
    <source>
        <strain evidence="4">HI-2016</strain>
    </source>
</reference>
<dbReference type="InterPro" id="IPR051149">
    <property type="entry name" value="Spindly/BICDR_Dynein_Adapter"/>
</dbReference>
<dbReference type="GO" id="GO:0055107">
    <property type="term" value="P:Golgi to secretory granule transport"/>
    <property type="evidence" value="ECO:0007669"/>
    <property type="project" value="TreeGrafter"/>
</dbReference>
<evidence type="ECO:0000313" key="4">
    <source>
        <dbReference type="EMBL" id="KAG9354671.1"/>
    </source>
</evidence>
<protein>
    <submittedName>
        <fullName evidence="4">Uncharacterized protein</fullName>
    </submittedName>
</protein>
<feature type="region of interest" description="Disordered" evidence="3">
    <location>
        <begin position="91"/>
        <end position="139"/>
    </location>
</feature>
<sequence length="139" mass="15536">MCILQAAEVERQLSTQVNSLRDDFREKSVSTSQHMSRLESLQAEIKMLSERKRELERRVNSIIEENEFLQTTVDQLQERTLVLERQCHDKDLQVMTPPPEPARATGGSCLPPTAECTSGGAERREGPAGPGPTFCQPAV</sequence>
<proteinExistence type="predicted"/>
<evidence type="ECO:0000256" key="2">
    <source>
        <dbReference type="SAM" id="Coils"/>
    </source>
</evidence>
<dbReference type="OrthoDB" id="9451547at2759"/>